<feature type="coiled-coil region" evidence="1">
    <location>
        <begin position="367"/>
        <end position="422"/>
    </location>
</feature>
<evidence type="ECO:0000313" key="3">
    <source>
        <dbReference type="EMBL" id="CAI9096501.1"/>
    </source>
</evidence>
<evidence type="ECO:0000313" key="4">
    <source>
        <dbReference type="Proteomes" id="UP001161247"/>
    </source>
</evidence>
<dbReference type="Proteomes" id="UP001161247">
    <property type="component" value="Chromosome 2"/>
</dbReference>
<feature type="compositionally biased region" description="Basic and acidic residues" evidence="2">
    <location>
        <begin position="89"/>
        <end position="100"/>
    </location>
</feature>
<evidence type="ECO:0000256" key="1">
    <source>
        <dbReference type="SAM" id="Coils"/>
    </source>
</evidence>
<keyword evidence="4" id="KW-1185">Reference proteome</keyword>
<dbReference type="EMBL" id="OX459119">
    <property type="protein sequence ID" value="CAI9096501.1"/>
    <property type="molecule type" value="Genomic_DNA"/>
</dbReference>
<evidence type="ECO:0000256" key="2">
    <source>
        <dbReference type="SAM" id="MobiDB-lite"/>
    </source>
</evidence>
<organism evidence="3 4">
    <name type="scientific">Oldenlandia corymbosa var. corymbosa</name>
    <dbReference type="NCBI Taxonomy" id="529605"/>
    <lineage>
        <taxon>Eukaryota</taxon>
        <taxon>Viridiplantae</taxon>
        <taxon>Streptophyta</taxon>
        <taxon>Embryophyta</taxon>
        <taxon>Tracheophyta</taxon>
        <taxon>Spermatophyta</taxon>
        <taxon>Magnoliopsida</taxon>
        <taxon>eudicotyledons</taxon>
        <taxon>Gunneridae</taxon>
        <taxon>Pentapetalae</taxon>
        <taxon>asterids</taxon>
        <taxon>lamiids</taxon>
        <taxon>Gentianales</taxon>
        <taxon>Rubiaceae</taxon>
        <taxon>Rubioideae</taxon>
        <taxon>Spermacoceae</taxon>
        <taxon>Hedyotis-Oldenlandia complex</taxon>
        <taxon>Oldenlandia</taxon>
    </lineage>
</organism>
<proteinExistence type="predicted"/>
<feature type="region of interest" description="Disordered" evidence="2">
    <location>
        <begin position="89"/>
        <end position="116"/>
    </location>
</feature>
<reference evidence="3" key="1">
    <citation type="submission" date="2023-03" db="EMBL/GenBank/DDBJ databases">
        <authorList>
            <person name="Julca I."/>
        </authorList>
    </citation>
    <scope>NUCLEOTIDE SEQUENCE</scope>
</reference>
<sequence length="488" mass="54586">MWQDGDSNLDAPSLRLDESTASPVSILTNPISISLAESDLVEESQPINLGREKTSQCSNSLSQKSGLLKRNNLRLGELMGSEDIVDESLTRDSKRIRQGESESDESPASCPSISQFIPSENSSRNCLALAPRRLEKEFHHGQMECETKHQTNEQTTSSAVYEVFFAFRHHSSTLLIDSDILKDTCWMLAAIRENLLLHIQGWWGRLAFPPSKCLTEPAPKPFYCCIFPSYDPIFVPPNVCLLDEAALLAGTNVAESALVCTNVAECALVDTNIAESVCSQPNSVMKKLVSEAFMKAGEQLQTDLLNILRALDIKDHEIMRLESNAAFEALDSLGINNKKFRQEVKEFIVRASLLSKIDQSIANNHSCQKLADRLNCQKLKLKEIKDTEAKVVDTLSVSKRRAANLTEEISHLKDKLRKAEAELFCCKADSTALESRVSQISKDKVKAEQYLRRTCIKLKNAWQLRKHMEAEKQAANTAFEKAKLLIWG</sequence>
<keyword evidence="1" id="KW-0175">Coiled coil</keyword>
<protein>
    <submittedName>
        <fullName evidence="3">OLC1v1032663C1</fullName>
    </submittedName>
</protein>
<dbReference type="AlphaFoldDB" id="A0AAV1CM86"/>
<accession>A0AAV1CM86</accession>
<name>A0AAV1CM86_OLDCO</name>
<gene>
    <name evidence="3" type="ORF">OLC1_LOCUS7244</name>
</gene>